<feature type="repeat" description="MBT" evidence="2">
    <location>
        <begin position="1"/>
        <end position="44"/>
    </location>
</feature>
<evidence type="ECO:0000313" key="4">
    <source>
        <dbReference type="Proteomes" id="UP000593567"/>
    </source>
</evidence>
<comment type="caution">
    <text evidence="3">The sequence shown here is derived from an EMBL/GenBank/DDBJ whole genome shotgun (WGS) entry which is preliminary data.</text>
</comment>
<evidence type="ECO:0000313" key="3">
    <source>
        <dbReference type="EMBL" id="KAF6040192.1"/>
    </source>
</evidence>
<dbReference type="EMBL" id="VXIV02000167">
    <property type="protein sequence ID" value="KAF6040192.1"/>
    <property type="molecule type" value="Genomic_DNA"/>
</dbReference>
<dbReference type="PROSITE" id="PS51079">
    <property type="entry name" value="MBT"/>
    <property type="match status" value="1"/>
</dbReference>
<organism evidence="3 4">
    <name type="scientific">Bugula neritina</name>
    <name type="common">Brown bryozoan</name>
    <name type="synonym">Sertularia neritina</name>
    <dbReference type="NCBI Taxonomy" id="10212"/>
    <lineage>
        <taxon>Eukaryota</taxon>
        <taxon>Metazoa</taxon>
        <taxon>Spiralia</taxon>
        <taxon>Lophotrochozoa</taxon>
        <taxon>Bryozoa</taxon>
        <taxon>Gymnolaemata</taxon>
        <taxon>Cheilostomatida</taxon>
        <taxon>Flustrina</taxon>
        <taxon>Buguloidea</taxon>
        <taxon>Bugulidae</taxon>
        <taxon>Bugula</taxon>
    </lineage>
</organism>
<evidence type="ECO:0000256" key="1">
    <source>
        <dbReference type="ARBA" id="ARBA00022737"/>
    </source>
</evidence>
<dbReference type="PANTHER" id="PTHR12247">
    <property type="entry name" value="POLYCOMB GROUP PROTEIN"/>
    <property type="match status" value="1"/>
</dbReference>
<proteinExistence type="predicted"/>
<protein>
    <submittedName>
        <fullName evidence="3">L3MBTL4</fullName>
    </submittedName>
</protein>
<dbReference type="Pfam" id="PF02820">
    <property type="entry name" value="MBT"/>
    <property type="match status" value="1"/>
</dbReference>
<sequence>MYGDRILVHFDGWEDAYDYWCYYNSLYIHPVGWCQETLESCRLPTDIQTPTHLPGTAILRRLTPDQLQEKLFRL</sequence>
<gene>
    <name evidence="3" type="ORF">EB796_001518</name>
</gene>
<dbReference type="SUPFAM" id="SSF63748">
    <property type="entry name" value="Tudor/PWWP/MBT"/>
    <property type="match status" value="1"/>
</dbReference>
<dbReference type="Proteomes" id="UP000593567">
    <property type="component" value="Unassembled WGS sequence"/>
</dbReference>
<dbReference type="InterPro" id="IPR050548">
    <property type="entry name" value="PcG_chromatin_remod_factors"/>
</dbReference>
<dbReference type="Gene3D" id="2.30.30.140">
    <property type="match status" value="1"/>
</dbReference>
<dbReference type="PANTHER" id="PTHR12247:SF131">
    <property type="entry name" value="LD05287P"/>
    <property type="match status" value="1"/>
</dbReference>
<keyword evidence="4" id="KW-1185">Reference proteome</keyword>
<accession>A0A7J7KPV4</accession>
<dbReference type="GO" id="GO:0045892">
    <property type="term" value="P:negative regulation of DNA-templated transcription"/>
    <property type="evidence" value="ECO:0007669"/>
    <property type="project" value="TreeGrafter"/>
</dbReference>
<dbReference type="AlphaFoldDB" id="A0A7J7KPV4"/>
<dbReference type="GO" id="GO:0003682">
    <property type="term" value="F:chromatin binding"/>
    <property type="evidence" value="ECO:0007669"/>
    <property type="project" value="TreeGrafter"/>
</dbReference>
<dbReference type="GO" id="GO:0005634">
    <property type="term" value="C:nucleus"/>
    <property type="evidence" value="ECO:0007669"/>
    <property type="project" value="InterPro"/>
</dbReference>
<dbReference type="InterPro" id="IPR004092">
    <property type="entry name" value="Mbt"/>
</dbReference>
<evidence type="ECO:0000256" key="2">
    <source>
        <dbReference type="PROSITE-ProRule" id="PRU00459"/>
    </source>
</evidence>
<dbReference type="OrthoDB" id="8188861at2759"/>
<dbReference type="GO" id="GO:0042393">
    <property type="term" value="F:histone binding"/>
    <property type="evidence" value="ECO:0007669"/>
    <property type="project" value="TreeGrafter"/>
</dbReference>
<keyword evidence="1" id="KW-0677">Repeat</keyword>
<name>A0A7J7KPV4_BUGNE</name>
<reference evidence="3" key="1">
    <citation type="submission" date="2020-06" db="EMBL/GenBank/DDBJ databases">
        <title>Draft genome of Bugula neritina, a colonial animal packing powerful symbionts and potential medicines.</title>
        <authorList>
            <person name="Rayko M."/>
        </authorList>
    </citation>
    <scope>NUCLEOTIDE SEQUENCE [LARGE SCALE GENOMIC DNA]</scope>
    <source>
        <strain evidence="3">Kwan_BN1</strain>
    </source>
</reference>